<comment type="caution">
    <text evidence="1">The sequence shown here is derived from an EMBL/GenBank/DDBJ whole genome shotgun (WGS) entry which is preliminary data.</text>
</comment>
<evidence type="ECO:0000313" key="1">
    <source>
        <dbReference type="EMBL" id="KAH9423037.1"/>
    </source>
</evidence>
<organism evidence="1 2">
    <name type="scientific">Dermatophagoides pteronyssinus</name>
    <name type="common">European house dust mite</name>
    <dbReference type="NCBI Taxonomy" id="6956"/>
    <lineage>
        <taxon>Eukaryota</taxon>
        <taxon>Metazoa</taxon>
        <taxon>Ecdysozoa</taxon>
        <taxon>Arthropoda</taxon>
        <taxon>Chelicerata</taxon>
        <taxon>Arachnida</taxon>
        <taxon>Acari</taxon>
        <taxon>Acariformes</taxon>
        <taxon>Sarcoptiformes</taxon>
        <taxon>Astigmata</taxon>
        <taxon>Psoroptidia</taxon>
        <taxon>Analgoidea</taxon>
        <taxon>Pyroglyphidae</taxon>
        <taxon>Dermatophagoidinae</taxon>
        <taxon>Dermatophagoides</taxon>
    </lineage>
</organism>
<reference evidence="1 2" key="1">
    <citation type="journal article" date="2018" name="J. Allergy Clin. Immunol.">
        <title>High-quality assembly of Dermatophagoides pteronyssinus genome and transcriptome reveals a wide range of novel allergens.</title>
        <authorList>
            <person name="Liu X.Y."/>
            <person name="Yang K.Y."/>
            <person name="Wang M.Q."/>
            <person name="Kwok J.S."/>
            <person name="Zeng X."/>
            <person name="Yang Z."/>
            <person name="Xiao X.J."/>
            <person name="Lau C.P."/>
            <person name="Li Y."/>
            <person name="Huang Z.M."/>
            <person name="Ba J.G."/>
            <person name="Yim A.K."/>
            <person name="Ouyang C.Y."/>
            <person name="Ngai S.M."/>
            <person name="Chan T.F."/>
            <person name="Leung E.L."/>
            <person name="Liu L."/>
            <person name="Liu Z.G."/>
            <person name="Tsui S.K."/>
        </authorList>
    </citation>
    <scope>NUCLEOTIDE SEQUENCE [LARGE SCALE GENOMIC DNA]</scope>
    <source>
        <strain evidence="1">Derp</strain>
    </source>
</reference>
<sequence length="71" mass="8483">MKKIISFGNQTTKKQLTIEVHSLISVERTEFIYQKNVISNNDNLIPTSRLFCTLIIDIFFCRRTFHDYHNF</sequence>
<gene>
    <name evidence="1" type="ORF">DERP_007629</name>
</gene>
<keyword evidence="2" id="KW-1185">Reference proteome</keyword>
<dbReference type="Proteomes" id="UP000887458">
    <property type="component" value="Unassembled WGS sequence"/>
</dbReference>
<proteinExistence type="predicted"/>
<accession>A0ABQ8JKA7</accession>
<protein>
    <submittedName>
        <fullName evidence="1">Uncharacterized protein</fullName>
    </submittedName>
</protein>
<evidence type="ECO:0000313" key="2">
    <source>
        <dbReference type="Proteomes" id="UP000887458"/>
    </source>
</evidence>
<dbReference type="EMBL" id="NJHN03000034">
    <property type="protein sequence ID" value="KAH9423037.1"/>
    <property type="molecule type" value="Genomic_DNA"/>
</dbReference>
<reference evidence="1 2" key="2">
    <citation type="journal article" date="2022" name="Mol. Biol. Evol.">
        <title>Comparative Genomics Reveals Insights into the Divergent Evolution of Astigmatic Mites and Household Pest Adaptations.</title>
        <authorList>
            <person name="Xiong Q."/>
            <person name="Wan A.T."/>
            <person name="Liu X."/>
            <person name="Fung C.S."/>
            <person name="Xiao X."/>
            <person name="Malainual N."/>
            <person name="Hou J."/>
            <person name="Wang L."/>
            <person name="Wang M."/>
            <person name="Yang K.Y."/>
            <person name="Cui Y."/>
            <person name="Leung E.L."/>
            <person name="Nong W."/>
            <person name="Shin S.K."/>
            <person name="Au S.W."/>
            <person name="Jeong K.Y."/>
            <person name="Chew F.T."/>
            <person name="Hui J.H."/>
            <person name="Leung T.F."/>
            <person name="Tungtrongchitr A."/>
            <person name="Zhong N."/>
            <person name="Liu Z."/>
            <person name="Tsui S.K."/>
        </authorList>
    </citation>
    <scope>NUCLEOTIDE SEQUENCE [LARGE SCALE GENOMIC DNA]</scope>
    <source>
        <strain evidence="1">Derp</strain>
    </source>
</reference>
<name>A0ABQ8JKA7_DERPT</name>